<dbReference type="SMART" id="SM00052">
    <property type="entry name" value="EAL"/>
    <property type="match status" value="1"/>
</dbReference>
<evidence type="ECO:0000313" key="2">
    <source>
        <dbReference type="EMBL" id="KLU25708.1"/>
    </source>
</evidence>
<dbReference type="PANTHER" id="PTHR33121:SF70">
    <property type="entry name" value="SIGNALING PROTEIN YKOW"/>
    <property type="match status" value="1"/>
</dbReference>
<evidence type="ECO:0000259" key="1">
    <source>
        <dbReference type="PROSITE" id="PS50883"/>
    </source>
</evidence>
<evidence type="ECO:0000313" key="3">
    <source>
        <dbReference type="Proteomes" id="UP000035963"/>
    </source>
</evidence>
<dbReference type="InterPro" id="IPR001633">
    <property type="entry name" value="EAL_dom"/>
</dbReference>
<dbReference type="AlphaFoldDB" id="A0A0J1G0K0"/>
<organism evidence="2 3">
    <name type="scientific">Caballeronia mineralivorans PML1(12)</name>
    <dbReference type="NCBI Taxonomy" id="908627"/>
    <lineage>
        <taxon>Bacteria</taxon>
        <taxon>Pseudomonadati</taxon>
        <taxon>Pseudomonadota</taxon>
        <taxon>Betaproteobacteria</taxon>
        <taxon>Burkholderiales</taxon>
        <taxon>Burkholderiaceae</taxon>
        <taxon>Caballeronia</taxon>
    </lineage>
</organism>
<reference evidence="2 3" key="1">
    <citation type="journal article" date="2015" name="Genome Announc.">
        <title>Draft Genome Sequence of Burkholderia sp. Strain PML1(12), an Ectomycorrhizosphere-Inhabiting Bacterium with Effective Mineral-Weathering Ability.</title>
        <authorList>
            <person name="Uroz S."/>
            <person name="Oger P."/>
        </authorList>
    </citation>
    <scope>NUCLEOTIDE SEQUENCE [LARGE SCALE GENOMIC DNA]</scope>
    <source>
        <strain evidence="3">PML1(12)</strain>
    </source>
</reference>
<dbReference type="EMBL" id="AEJF01000086">
    <property type="protein sequence ID" value="KLU25708.1"/>
    <property type="molecule type" value="Genomic_DNA"/>
</dbReference>
<dbReference type="SUPFAM" id="SSF141868">
    <property type="entry name" value="EAL domain-like"/>
    <property type="match status" value="1"/>
</dbReference>
<dbReference type="PANTHER" id="PTHR33121">
    <property type="entry name" value="CYCLIC DI-GMP PHOSPHODIESTERASE PDEF"/>
    <property type="match status" value="1"/>
</dbReference>
<dbReference type="GO" id="GO:0071111">
    <property type="term" value="F:cyclic-guanylate-specific phosphodiesterase activity"/>
    <property type="evidence" value="ECO:0007669"/>
    <property type="project" value="InterPro"/>
</dbReference>
<dbReference type="Proteomes" id="UP000035963">
    <property type="component" value="Unassembled WGS sequence"/>
</dbReference>
<accession>A0A0J1G0K0</accession>
<feature type="domain" description="EAL" evidence="1">
    <location>
        <begin position="1"/>
        <end position="236"/>
    </location>
</feature>
<dbReference type="InterPro" id="IPR050706">
    <property type="entry name" value="Cyclic-di-GMP_PDE-like"/>
</dbReference>
<dbReference type="PATRIC" id="fig|908627.4.peg.2967"/>
<protein>
    <recommendedName>
        <fullName evidence="1">EAL domain-containing protein</fullName>
    </recommendedName>
</protein>
<name>A0A0J1G0K0_9BURK</name>
<sequence>MQPIMSITAPSESLDFEVLLRVRAPNGSVQAAGKLIATAEQSGDIAAIDTWVMTTVLEWFRKHRTALINTRFICVNLSANSINDAHFLEETFSLFVRFQDVVPYLCLQISESVALNNLASTQHFISRVHHMGGKIALDNFGSGYSSFKYVRHLSIDVLKIDGELVRTMHAHPTDIAIVEAMVILARNLGMRSIASQVENINTLRVLTELGVDYVQGFLVARPQEAMAILGASSTTSFVEDPAVAKFIQGMGNTDKQSTPTLAPKQKSQLH</sequence>
<dbReference type="InterPro" id="IPR035919">
    <property type="entry name" value="EAL_sf"/>
</dbReference>
<dbReference type="PROSITE" id="PS50883">
    <property type="entry name" value="EAL"/>
    <property type="match status" value="1"/>
</dbReference>
<comment type="caution">
    <text evidence="2">The sequence shown here is derived from an EMBL/GenBank/DDBJ whole genome shotgun (WGS) entry which is preliminary data.</text>
</comment>
<proteinExistence type="predicted"/>
<keyword evidence="3" id="KW-1185">Reference proteome</keyword>
<dbReference type="Gene3D" id="3.20.20.450">
    <property type="entry name" value="EAL domain"/>
    <property type="match status" value="1"/>
</dbReference>
<dbReference type="Pfam" id="PF00563">
    <property type="entry name" value="EAL"/>
    <property type="match status" value="1"/>
</dbReference>
<dbReference type="CDD" id="cd01948">
    <property type="entry name" value="EAL"/>
    <property type="match status" value="1"/>
</dbReference>
<gene>
    <name evidence="2" type="ORF">EOS_13310</name>
</gene>